<evidence type="ECO:0000259" key="2">
    <source>
        <dbReference type="Pfam" id="PF05678"/>
    </source>
</evidence>
<dbReference type="PANTHER" id="PTHR33143:SF69">
    <property type="entry name" value="OS06G0603300 PROTEIN"/>
    <property type="match status" value="1"/>
</dbReference>
<keyword evidence="4" id="KW-1185">Reference proteome</keyword>
<feature type="region of interest" description="Disordered" evidence="1">
    <location>
        <begin position="1"/>
        <end position="41"/>
    </location>
</feature>
<dbReference type="PANTHER" id="PTHR33143">
    <property type="entry name" value="F16F4.1 PROTEIN-RELATED"/>
    <property type="match status" value="1"/>
</dbReference>
<sequence length="200" mass="20974">MAATSYEGDARHRGLGVHGASRKIGKSSSPSPSQQQNRKPVIIYMVSPKVIHVEAHEFMSLVQRLTGPEGAGDDGQERASTSSSPRGTERAGGRSAQPVRVKARALNRPGPAVSVSVTATRLQQQAVPPSWAGPSPSPTTGFLFTDLSPLRGGALKGEAPMISPWMHQVSDHFLSPAGGQALGSPSAFLDIFGPMSSQNQ</sequence>
<accession>A0AAD8VN04</accession>
<protein>
    <recommendedName>
        <fullName evidence="2">VQ domain-containing protein</fullName>
    </recommendedName>
</protein>
<dbReference type="Proteomes" id="UP001231189">
    <property type="component" value="Unassembled WGS sequence"/>
</dbReference>
<name>A0AAD8VN04_LOLMU</name>
<feature type="compositionally biased region" description="Low complexity" evidence="1">
    <location>
        <begin position="27"/>
        <end position="36"/>
    </location>
</feature>
<dbReference type="AlphaFoldDB" id="A0AAD8VN04"/>
<comment type="caution">
    <text evidence="3">The sequence shown here is derived from an EMBL/GenBank/DDBJ whole genome shotgun (WGS) entry which is preliminary data.</text>
</comment>
<feature type="region of interest" description="Disordered" evidence="1">
    <location>
        <begin position="66"/>
        <end position="114"/>
    </location>
</feature>
<dbReference type="GO" id="GO:0005634">
    <property type="term" value="C:nucleus"/>
    <property type="evidence" value="ECO:0007669"/>
    <property type="project" value="TreeGrafter"/>
</dbReference>
<evidence type="ECO:0000313" key="3">
    <source>
        <dbReference type="EMBL" id="KAK1611286.1"/>
    </source>
</evidence>
<proteinExistence type="predicted"/>
<dbReference type="Pfam" id="PF05678">
    <property type="entry name" value="VQ"/>
    <property type="match status" value="1"/>
</dbReference>
<dbReference type="EMBL" id="JAUUTY010000007">
    <property type="protein sequence ID" value="KAK1611286.1"/>
    <property type="molecule type" value="Genomic_DNA"/>
</dbReference>
<gene>
    <name evidence="3" type="ORF">QYE76_034959</name>
</gene>
<organism evidence="3 4">
    <name type="scientific">Lolium multiflorum</name>
    <name type="common">Italian ryegrass</name>
    <name type="synonym">Lolium perenne subsp. multiflorum</name>
    <dbReference type="NCBI Taxonomy" id="4521"/>
    <lineage>
        <taxon>Eukaryota</taxon>
        <taxon>Viridiplantae</taxon>
        <taxon>Streptophyta</taxon>
        <taxon>Embryophyta</taxon>
        <taxon>Tracheophyta</taxon>
        <taxon>Spermatophyta</taxon>
        <taxon>Magnoliopsida</taxon>
        <taxon>Liliopsida</taxon>
        <taxon>Poales</taxon>
        <taxon>Poaceae</taxon>
        <taxon>BOP clade</taxon>
        <taxon>Pooideae</taxon>
        <taxon>Poodae</taxon>
        <taxon>Poeae</taxon>
        <taxon>Poeae Chloroplast Group 2 (Poeae type)</taxon>
        <taxon>Loliodinae</taxon>
        <taxon>Loliinae</taxon>
        <taxon>Lolium</taxon>
    </lineage>
</organism>
<reference evidence="3" key="1">
    <citation type="submission" date="2023-07" db="EMBL/GenBank/DDBJ databases">
        <title>A chromosome-level genome assembly of Lolium multiflorum.</title>
        <authorList>
            <person name="Chen Y."/>
            <person name="Copetti D."/>
            <person name="Kolliker R."/>
            <person name="Studer B."/>
        </authorList>
    </citation>
    <scope>NUCLEOTIDE SEQUENCE</scope>
    <source>
        <strain evidence="3">02402/16</strain>
        <tissue evidence="3">Leaf</tissue>
    </source>
</reference>
<dbReference type="InterPro" id="IPR039607">
    <property type="entry name" value="VQ_8/17/18/20/21/25"/>
</dbReference>
<evidence type="ECO:0000256" key="1">
    <source>
        <dbReference type="SAM" id="MobiDB-lite"/>
    </source>
</evidence>
<dbReference type="InterPro" id="IPR008889">
    <property type="entry name" value="VQ"/>
</dbReference>
<evidence type="ECO:0000313" key="4">
    <source>
        <dbReference type="Proteomes" id="UP001231189"/>
    </source>
</evidence>
<feature type="domain" description="VQ" evidence="2">
    <location>
        <begin position="46"/>
        <end position="68"/>
    </location>
</feature>